<dbReference type="Proteomes" id="UP000199577">
    <property type="component" value="Unassembled WGS sequence"/>
</dbReference>
<dbReference type="SUPFAM" id="SSF51261">
    <property type="entry name" value="Duplicated hybrid motif"/>
    <property type="match status" value="1"/>
</dbReference>
<accession>A0A1I1DYU1</accession>
<dbReference type="GO" id="GO:0004222">
    <property type="term" value="F:metalloendopeptidase activity"/>
    <property type="evidence" value="ECO:0007669"/>
    <property type="project" value="TreeGrafter"/>
</dbReference>
<dbReference type="Gene3D" id="2.70.70.10">
    <property type="entry name" value="Glucose Permease (Domain IIA)"/>
    <property type="match status" value="1"/>
</dbReference>
<dbReference type="OrthoDB" id="9810477at2"/>
<organism evidence="2 3">
    <name type="scientific">Parapedobacter composti</name>
    <dbReference type="NCBI Taxonomy" id="623281"/>
    <lineage>
        <taxon>Bacteria</taxon>
        <taxon>Pseudomonadati</taxon>
        <taxon>Bacteroidota</taxon>
        <taxon>Sphingobacteriia</taxon>
        <taxon>Sphingobacteriales</taxon>
        <taxon>Sphingobacteriaceae</taxon>
        <taxon>Parapedobacter</taxon>
    </lineage>
</organism>
<keyword evidence="3" id="KW-1185">Reference proteome</keyword>
<name>A0A1I1DYU1_9SPHI</name>
<reference evidence="2 3" key="1">
    <citation type="submission" date="2016-10" db="EMBL/GenBank/DDBJ databases">
        <authorList>
            <person name="de Groot N.N."/>
        </authorList>
    </citation>
    <scope>NUCLEOTIDE SEQUENCE [LARGE SCALE GENOMIC DNA]</scope>
    <source>
        <strain evidence="2 3">DSM 22900</strain>
    </source>
</reference>
<dbReference type="InterPro" id="IPR050570">
    <property type="entry name" value="Cell_wall_metabolism_enzyme"/>
</dbReference>
<gene>
    <name evidence="2" type="ORF">SAMN05421747_101196</name>
</gene>
<proteinExistence type="predicted"/>
<feature type="domain" description="M23ase beta-sheet core" evidence="1">
    <location>
        <begin position="145"/>
        <end position="180"/>
    </location>
</feature>
<evidence type="ECO:0000259" key="1">
    <source>
        <dbReference type="Pfam" id="PF01551"/>
    </source>
</evidence>
<dbReference type="PANTHER" id="PTHR21666">
    <property type="entry name" value="PEPTIDASE-RELATED"/>
    <property type="match status" value="1"/>
</dbReference>
<feature type="domain" description="M23ase beta-sheet core" evidence="1">
    <location>
        <begin position="59"/>
        <end position="126"/>
    </location>
</feature>
<dbReference type="Pfam" id="PF01551">
    <property type="entry name" value="Peptidase_M23"/>
    <property type="match status" value="2"/>
</dbReference>
<dbReference type="RefSeq" id="WP_090970162.1">
    <property type="nucleotide sequence ID" value="NZ_FOLL01000001.1"/>
</dbReference>
<sequence length="566" mass="64647">MKINHIVFLTFFVFFTQFYVKAQSPIIKTRDYPQGYFRNPLAIPPQASGTFGELRATHFHAGDDYRTQQRIGLPLFAVAEGYVSRVRVQIGGGGNSVYINHPNGFTSVYLHMHEFSPALAAIVKAKQYELQRFDIDLPLDEKAVPVNKGDQIGLSGNTGSSQGPHLHFEIRDTKTEAPLNPQLFGLKFPDNLPPLIRGITLYDLADEPFSEHTPRRHLSLQGSQVLPVNGRFGVGINTVDRHNGTSFNNGVYSIELLLDGKPISTVLFEELSFATSRSIHAYIDYPYYILKKNRIQKSFKDPNNPINIYHFLEGDGSITLTDNREHTLTYRVRDVHGNTSTHSFKVRNDPSYTPPWPRTTGTAMFHYGTENRFTAENIEIIMPPDALYDRLHFNYHQGTRPKGGFSLVQHVHNRFTPLFQSYELKIKPDETLTEALKPKAIIVDMEGRSHGGNFDNGWVRTKTREFGSFFIAVDTLPPTIQPQNISEGRDLGSTSRINFRISDDRSGIQSFNGYINGNWVLMEYDPKTRSLWHNFEHDLPKGRHQFRLEVIDWKDNKQVFEANFIR</sequence>
<dbReference type="InterPro" id="IPR011055">
    <property type="entry name" value="Dup_hybrid_motif"/>
</dbReference>
<dbReference type="PANTHER" id="PTHR21666:SF285">
    <property type="entry name" value="M23 FAMILY METALLOPEPTIDASE"/>
    <property type="match status" value="1"/>
</dbReference>
<protein>
    <submittedName>
        <fullName evidence="2">Peptidase family M23</fullName>
    </submittedName>
</protein>
<dbReference type="InterPro" id="IPR016047">
    <property type="entry name" value="M23ase_b-sheet_dom"/>
</dbReference>
<dbReference type="EMBL" id="FOLL01000001">
    <property type="protein sequence ID" value="SFB80095.1"/>
    <property type="molecule type" value="Genomic_DNA"/>
</dbReference>
<evidence type="ECO:0000313" key="2">
    <source>
        <dbReference type="EMBL" id="SFB80095.1"/>
    </source>
</evidence>
<dbReference type="STRING" id="623281.SAMN05421747_101196"/>
<dbReference type="AlphaFoldDB" id="A0A1I1DYU1"/>
<evidence type="ECO:0000313" key="3">
    <source>
        <dbReference type="Proteomes" id="UP000199577"/>
    </source>
</evidence>
<dbReference type="CDD" id="cd12797">
    <property type="entry name" value="M23_peptidase"/>
    <property type="match status" value="1"/>
</dbReference>